<comment type="caution">
    <text evidence="2">The sequence shown here is derived from an EMBL/GenBank/DDBJ whole genome shotgun (WGS) entry which is preliminary data.</text>
</comment>
<evidence type="ECO:0000313" key="2">
    <source>
        <dbReference type="EMBL" id="CAI8013003.1"/>
    </source>
</evidence>
<protein>
    <submittedName>
        <fullName evidence="2">Uncharacterized protein</fullName>
    </submittedName>
</protein>
<keyword evidence="1" id="KW-1133">Transmembrane helix</keyword>
<feature type="transmembrane region" description="Helical" evidence="1">
    <location>
        <begin position="45"/>
        <end position="61"/>
    </location>
</feature>
<accession>A0AA35RK56</accession>
<keyword evidence="1" id="KW-0812">Transmembrane</keyword>
<proteinExistence type="predicted"/>
<dbReference type="AlphaFoldDB" id="A0AA35RK56"/>
<keyword evidence="1" id="KW-0472">Membrane</keyword>
<feature type="non-terminal residue" evidence="2">
    <location>
        <position position="194"/>
    </location>
</feature>
<organism evidence="2 3">
    <name type="scientific">Geodia barretti</name>
    <name type="common">Barrett's horny sponge</name>
    <dbReference type="NCBI Taxonomy" id="519541"/>
    <lineage>
        <taxon>Eukaryota</taxon>
        <taxon>Metazoa</taxon>
        <taxon>Porifera</taxon>
        <taxon>Demospongiae</taxon>
        <taxon>Heteroscleromorpha</taxon>
        <taxon>Tetractinellida</taxon>
        <taxon>Astrophorina</taxon>
        <taxon>Geodiidae</taxon>
        <taxon>Geodia</taxon>
    </lineage>
</organism>
<name>A0AA35RK56_GEOBA</name>
<feature type="transmembrane region" description="Helical" evidence="1">
    <location>
        <begin position="21"/>
        <end position="39"/>
    </location>
</feature>
<keyword evidence="3" id="KW-1185">Reference proteome</keyword>
<feature type="transmembrane region" description="Helical" evidence="1">
    <location>
        <begin position="103"/>
        <end position="125"/>
    </location>
</feature>
<dbReference type="Proteomes" id="UP001174909">
    <property type="component" value="Unassembled WGS sequence"/>
</dbReference>
<gene>
    <name evidence="2" type="ORF">GBAR_LOCUS8291</name>
</gene>
<feature type="transmembrane region" description="Helical" evidence="1">
    <location>
        <begin position="68"/>
        <end position="91"/>
    </location>
</feature>
<evidence type="ECO:0000313" key="3">
    <source>
        <dbReference type="Proteomes" id="UP001174909"/>
    </source>
</evidence>
<evidence type="ECO:0000256" key="1">
    <source>
        <dbReference type="SAM" id="Phobius"/>
    </source>
</evidence>
<reference evidence="2" key="1">
    <citation type="submission" date="2023-03" db="EMBL/GenBank/DDBJ databases">
        <authorList>
            <person name="Steffen K."/>
            <person name="Cardenas P."/>
        </authorList>
    </citation>
    <scope>NUCLEOTIDE SEQUENCE</scope>
</reference>
<sequence length="194" mass="22131">FQGSFKDGSGSKHEKSCQKFAGFYLFLRFVTFMLAKIFAAPEYLLGQQVVVVAAIVMFALFRPYREPLYNLIDVLAFAMLAVINSITIYHVMVELVGQSMSVLLLAFQYFLVFLPLLILTVVVIWKTVKHFNGNRKLKSYSFLWRGRRMTTATDEEFLSFVTATRDRENDNVGNDERIEAALSFYASVSESVNS</sequence>
<dbReference type="EMBL" id="CASHTH010001228">
    <property type="protein sequence ID" value="CAI8013003.1"/>
    <property type="molecule type" value="Genomic_DNA"/>
</dbReference>